<evidence type="ECO:0000313" key="3">
    <source>
        <dbReference type="Proteomes" id="UP000290527"/>
    </source>
</evidence>
<accession>A0A401HQM6</accession>
<proteinExistence type="predicted"/>
<dbReference type="InterPro" id="IPR050902">
    <property type="entry name" value="ABC_Transporter_SBP"/>
</dbReference>
<reference evidence="2 3" key="1">
    <citation type="journal article" date="2019" name="Int. J. Syst. Evol. Microbiol.">
        <title>Methanofervidicoccus abyssi gen. nov., sp. nov., a hydrogenotrophic methanogen, isolated from a hydrothermal vent chimney in the Mid-Cayman Spreading Center, the Caribbean Sea.</title>
        <authorList>
            <person name="Sakai S."/>
            <person name="Takaki Y."/>
            <person name="Miyazaki M."/>
            <person name="Ogawara M."/>
            <person name="Yanagawa K."/>
            <person name="Miyazaki J."/>
            <person name="Takai K."/>
        </authorList>
    </citation>
    <scope>NUCLEOTIDE SEQUENCE [LARGE SCALE GENOMIC DNA]</scope>
    <source>
        <strain evidence="2 3">HHB</strain>
    </source>
</reference>
<name>A0A401HQM6_9EURY</name>
<keyword evidence="3" id="KW-1185">Reference proteome</keyword>
<feature type="domain" description="Fe/B12 periplasmic-binding" evidence="1">
    <location>
        <begin position="52"/>
        <end position="333"/>
    </location>
</feature>
<dbReference type="PANTHER" id="PTHR30535:SF34">
    <property type="entry name" value="MOLYBDATE-BINDING PROTEIN MOLA"/>
    <property type="match status" value="1"/>
</dbReference>
<protein>
    <submittedName>
        <fullName evidence="2">Iron complex transport system substrate-binding protein</fullName>
    </submittedName>
</protein>
<dbReference type="Gene3D" id="3.40.50.1980">
    <property type="entry name" value="Nitrogenase molybdenum iron protein domain"/>
    <property type="match status" value="2"/>
</dbReference>
<dbReference type="Pfam" id="PF01497">
    <property type="entry name" value="Peripla_BP_2"/>
    <property type="match status" value="1"/>
</dbReference>
<sequence>MVVTVSLSGCVSENVKSNENTVPSTNENREYITVKDMWNRVVKIKKDVNRVVLLDFTGTYLKIMKIWGIDDKVVGVDNSQKKNVFLKVVCPRIENIPDVGSTSKGLNYEAIAATKPDVVIIRAFSTNKEREQRYREIINKLNGMGIPVVILLHPTSYDTPNVSTMWQEIEILGKIFNKEKEAKDLINYLNGYVELIKERTKDIPEDKRPKVLLYATPDYMLGAQTIQSYFLEDIVHGKNVLKSGRWIKTSPEEILKLNPDAIIALGHQGYISPEDIYSGKNVFIDWKLVQNVKAIKDRKVGSLGITEWRATVEFPIGLLREAKTLYPERFTDIDPDKEEIKLYKELYRLNDEEIKEAVKAQRYRGEVH</sequence>
<dbReference type="PANTHER" id="PTHR30535">
    <property type="entry name" value="VITAMIN B12-BINDING PROTEIN"/>
    <property type="match status" value="1"/>
</dbReference>
<dbReference type="Proteomes" id="UP000290527">
    <property type="component" value="Unassembled WGS sequence"/>
</dbReference>
<evidence type="ECO:0000259" key="1">
    <source>
        <dbReference type="PROSITE" id="PS50983"/>
    </source>
</evidence>
<dbReference type="InterPro" id="IPR002491">
    <property type="entry name" value="ABC_transptr_periplasmic_BD"/>
</dbReference>
<dbReference type="AlphaFoldDB" id="A0A401HQM6"/>
<dbReference type="EMBL" id="BFAX01000003">
    <property type="protein sequence ID" value="GBF36574.1"/>
    <property type="molecule type" value="Genomic_DNA"/>
</dbReference>
<dbReference type="PROSITE" id="PS50983">
    <property type="entry name" value="FE_B12_PBP"/>
    <property type="match status" value="1"/>
</dbReference>
<dbReference type="SUPFAM" id="SSF53807">
    <property type="entry name" value="Helical backbone' metal receptor"/>
    <property type="match status" value="1"/>
</dbReference>
<organism evidence="2 3">
    <name type="scientific">Methanofervidicoccus abyssi</name>
    <dbReference type="NCBI Taxonomy" id="2082189"/>
    <lineage>
        <taxon>Archaea</taxon>
        <taxon>Methanobacteriati</taxon>
        <taxon>Methanobacteriota</taxon>
        <taxon>Methanomada group</taxon>
        <taxon>Methanococci</taxon>
        <taxon>Methanococcales</taxon>
        <taxon>Methanofervidicoccus</taxon>
    </lineage>
</organism>
<comment type="caution">
    <text evidence="2">The sequence shown here is derived from an EMBL/GenBank/DDBJ whole genome shotgun (WGS) entry which is preliminary data.</text>
</comment>
<evidence type="ECO:0000313" key="2">
    <source>
        <dbReference type="EMBL" id="GBF36574.1"/>
    </source>
</evidence>
<gene>
    <name evidence="2" type="ORF">MHHB_P0804</name>
</gene>